<sequence length="198" mass="22254">PEYISQYDLIGTDYSQDYWNANSPSTYYMPDSLGWIVDREDLDNNDDDLSREYDAFILGEVAENMALYGYQRVDELDVENPPDVYLFTQAIAVKNTTVGYVPGYPWYGGYYPGWGGYWPGYGGYYPGWGGSTYSYSYTTGTILIEMGDAKNIDMENKVINIVWTAGIDGILGSTSASNAQFVSQSIEQAFIQSPYLKN</sequence>
<feature type="domain" description="DUF4136" evidence="1">
    <location>
        <begin position="12"/>
        <end position="195"/>
    </location>
</feature>
<protein>
    <recommendedName>
        <fullName evidence="1">DUF4136 domain-containing protein</fullName>
    </recommendedName>
</protein>
<dbReference type="Gene3D" id="3.30.160.670">
    <property type="match status" value="1"/>
</dbReference>
<accession>X0UM98</accession>
<reference evidence="2" key="1">
    <citation type="journal article" date="2014" name="Front. Microbiol.">
        <title>High frequency of phylogenetically diverse reductive dehalogenase-homologous genes in deep subseafloor sedimentary metagenomes.</title>
        <authorList>
            <person name="Kawai M."/>
            <person name="Futagami T."/>
            <person name="Toyoda A."/>
            <person name="Takaki Y."/>
            <person name="Nishi S."/>
            <person name="Hori S."/>
            <person name="Arai W."/>
            <person name="Tsubouchi T."/>
            <person name="Morono Y."/>
            <person name="Uchiyama I."/>
            <person name="Ito T."/>
            <person name="Fujiyama A."/>
            <person name="Inagaki F."/>
            <person name="Takami H."/>
        </authorList>
    </citation>
    <scope>NUCLEOTIDE SEQUENCE</scope>
    <source>
        <strain evidence="2">Expedition CK06-06</strain>
    </source>
</reference>
<organism evidence="2">
    <name type="scientific">marine sediment metagenome</name>
    <dbReference type="NCBI Taxonomy" id="412755"/>
    <lineage>
        <taxon>unclassified sequences</taxon>
        <taxon>metagenomes</taxon>
        <taxon>ecological metagenomes</taxon>
    </lineage>
</organism>
<comment type="caution">
    <text evidence="2">The sequence shown here is derived from an EMBL/GenBank/DDBJ whole genome shotgun (WGS) entry which is preliminary data.</text>
</comment>
<gene>
    <name evidence="2" type="ORF">S01H1_43464</name>
</gene>
<dbReference type="AlphaFoldDB" id="X0UM98"/>
<dbReference type="Pfam" id="PF13590">
    <property type="entry name" value="DUF4136"/>
    <property type="match status" value="1"/>
</dbReference>
<evidence type="ECO:0000313" key="2">
    <source>
        <dbReference type="EMBL" id="GAG00412.1"/>
    </source>
</evidence>
<proteinExistence type="predicted"/>
<dbReference type="EMBL" id="BARS01027694">
    <property type="protein sequence ID" value="GAG00412.1"/>
    <property type="molecule type" value="Genomic_DNA"/>
</dbReference>
<feature type="non-terminal residue" evidence="2">
    <location>
        <position position="1"/>
    </location>
</feature>
<dbReference type="InterPro" id="IPR025411">
    <property type="entry name" value="DUF4136"/>
</dbReference>
<name>X0UM98_9ZZZZ</name>
<evidence type="ECO:0000259" key="1">
    <source>
        <dbReference type="Pfam" id="PF13590"/>
    </source>
</evidence>